<dbReference type="EMBL" id="SAWZ01000003">
    <property type="protein sequence ID" value="RXR06333.1"/>
    <property type="molecule type" value="Genomic_DNA"/>
</dbReference>
<organism evidence="1 2">
    <name type="scientific">Pseudoxanthomonas composti</name>
    <dbReference type="NCBI Taxonomy" id="2137479"/>
    <lineage>
        <taxon>Bacteria</taxon>
        <taxon>Pseudomonadati</taxon>
        <taxon>Pseudomonadota</taxon>
        <taxon>Gammaproteobacteria</taxon>
        <taxon>Lysobacterales</taxon>
        <taxon>Lysobacteraceae</taxon>
        <taxon>Pseudoxanthomonas</taxon>
    </lineage>
</organism>
<evidence type="ECO:0000313" key="1">
    <source>
        <dbReference type="EMBL" id="RXR06333.1"/>
    </source>
</evidence>
<proteinExistence type="predicted"/>
<reference evidence="1 2" key="1">
    <citation type="submission" date="2019-01" db="EMBL/GenBank/DDBJ databases">
        <title>Pseudoxanthomonas composti sp. nov., isolated from compost.</title>
        <authorList>
            <person name="Yang G."/>
        </authorList>
    </citation>
    <scope>NUCLEOTIDE SEQUENCE [LARGE SCALE GENOMIC DNA]</scope>
    <source>
        <strain evidence="1 2">GSS15</strain>
    </source>
</reference>
<accession>A0A4Q1JVP6</accession>
<protein>
    <submittedName>
        <fullName evidence="1">Uncharacterized protein</fullName>
    </submittedName>
</protein>
<comment type="caution">
    <text evidence="1">The sequence shown here is derived from an EMBL/GenBank/DDBJ whole genome shotgun (WGS) entry which is preliminary data.</text>
</comment>
<gene>
    <name evidence="1" type="ORF">EPA99_06650</name>
</gene>
<sequence length="118" mass="13536">MSPWHYRKLRAFFTAERFHKLTPAQARRTLVLLVPDYRTAEERPVLTDVFGVRWFTGPERALADALWRHVEGRLPRVESMQSRRWQPVEGGQGLWAVDAGAMDGVLPADIPALVPRMT</sequence>
<dbReference type="RefSeq" id="WP_129470440.1">
    <property type="nucleotide sequence ID" value="NZ_SAWZ01000003.1"/>
</dbReference>
<dbReference type="Proteomes" id="UP000289784">
    <property type="component" value="Unassembled WGS sequence"/>
</dbReference>
<name>A0A4Q1JVP6_9GAMM</name>
<evidence type="ECO:0000313" key="2">
    <source>
        <dbReference type="Proteomes" id="UP000289784"/>
    </source>
</evidence>
<keyword evidence="2" id="KW-1185">Reference proteome</keyword>
<dbReference type="AlphaFoldDB" id="A0A4Q1JVP6"/>